<feature type="chain" id="PRO_5013258597" evidence="1">
    <location>
        <begin position="24"/>
        <end position="214"/>
    </location>
</feature>
<accession>A0A246FEU9</accession>
<feature type="signal peptide" evidence="1">
    <location>
        <begin position="1"/>
        <end position="23"/>
    </location>
</feature>
<sequence length="214" mass="24137">MRYATALIASLLFAGLLPRAANADAVDASLRDMERYLLLYSATGDERFLSRLDNLGHSFEEQLAQQKNAGALQDLWQLYRQTLQQVREAYSLKGVDLRQAVARTQEVAGLFDSFVLAREPAPQGLEDELRELALLEARQANRRLLGRDLEDAGERIEALQEKIGERLAALPAGASRDSLLSRWKYLRKAEKPEGTLLYPFNAQVEYLLAHLPNR</sequence>
<protein>
    <submittedName>
        <fullName evidence="2">Uncharacterized protein</fullName>
    </submittedName>
</protein>
<name>A0A246FEU9_PSENT</name>
<gene>
    <name evidence="2" type="ORF">CEG18_03005</name>
</gene>
<keyword evidence="1" id="KW-0732">Signal</keyword>
<dbReference type="AlphaFoldDB" id="A0A246FEU9"/>
<dbReference type="Proteomes" id="UP000198145">
    <property type="component" value="Unassembled WGS sequence"/>
</dbReference>
<dbReference type="RefSeq" id="WP_088416225.1">
    <property type="nucleotide sequence ID" value="NZ_NJBA01000001.1"/>
</dbReference>
<organism evidence="2 3">
    <name type="scientific">Pseudomonas nitroreducens</name>
    <dbReference type="NCBI Taxonomy" id="46680"/>
    <lineage>
        <taxon>Bacteria</taxon>
        <taxon>Pseudomonadati</taxon>
        <taxon>Pseudomonadota</taxon>
        <taxon>Gammaproteobacteria</taxon>
        <taxon>Pseudomonadales</taxon>
        <taxon>Pseudomonadaceae</taxon>
        <taxon>Pseudomonas</taxon>
    </lineage>
</organism>
<comment type="caution">
    <text evidence="2">The sequence shown here is derived from an EMBL/GenBank/DDBJ whole genome shotgun (WGS) entry which is preliminary data.</text>
</comment>
<reference evidence="2 3" key="1">
    <citation type="submission" date="2017-06" db="EMBL/GenBank/DDBJ databases">
        <title>Draft genome of Pseudomonas nitroreducens DF05.</title>
        <authorList>
            <person name="Iyer R."/>
        </authorList>
    </citation>
    <scope>NUCLEOTIDE SEQUENCE [LARGE SCALE GENOMIC DNA]</scope>
    <source>
        <strain evidence="2 3">DF05</strain>
    </source>
</reference>
<dbReference type="EMBL" id="NJBA01000001">
    <property type="protein sequence ID" value="OWP52827.1"/>
    <property type="molecule type" value="Genomic_DNA"/>
</dbReference>
<evidence type="ECO:0000313" key="3">
    <source>
        <dbReference type="Proteomes" id="UP000198145"/>
    </source>
</evidence>
<proteinExistence type="predicted"/>
<evidence type="ECO:0000256" key="1">
    <source>
        <dbReference type="SAM" id="SignalP"/>
    </source>
</evidence>
<evidence type="ECO:0000313" key="2">
    <source>
        <dbReference type="EMBL" id="OWP52827.1"/>
    </source>
</evidence>